<evidence type="ECO:0000313" key="2">
    <source>
        <dbReference type="Proteomes" id="UP000789920"/>
    </source>
</evidence>
<reference evidence="1" key="1">
    <citation type="submission" date="2021-06" db="EMBL/GenBank/DDBJ databases">
        <authorList>
            <person name="Kallberg Y."/>
            <person name="Tangrot J."/>
            <person name="Rosling A."/>
        </authorList>
    </citation>
    <scope>NUCLEOTIDE SEQUENCE</scope>
    <source>
        <strain evidence="1">MA461A</strain>
    </source>
</reference>
<protein>
    <submittedName>
        <fullName evidence="1">25995_t:CDS:1</fullName>
    </submittedName>
</protein>
<comment type="caution">
    <text evidence="1">The sequence shown here is derived from an EMBL/GenBank/DDBJ whole genome shotgun (WGS) entry which is preliminary data.</text>
</comment>
<feature type="non-terminal residue" evidence="1">
    <location>
        <position position="1"/>
    </location>
</feature>
<evidence type="ECO:0000313" key="1">
    <source>
        <dbReference type="EMBL" id="CAG8842239.1"/>
    </source>
</evidence>
<keyword evidence="2" id="KW-1185">Reference proteome</keyword>
<sequence>LNIIEKKQETFPNKLEDASEEVKQKFADFCYRYDTYSDDNTCHYRKIA</sequence>
<gene>
    <name evidence="1" type="ORF">RPERSI_LOCUS32228</name>
</gene>
<organism evidence="1 2">
    <name type="scientific">Racocetra persica</name>
    <dbReference type="NCBI Taxonomy" id="160502"/>
    <lineage>
        <taxon>Eukaryota</taxon>
        <taxon>Fungi</taxon>
        <taxon>Fungi incertae sedis</taxon>
        <taxon>Mucoromycota</taxon>
        <taxon>Glomeromycotina</taxon>
        <taxon>Glomeromycetes</taxon>
        <taxon>Diversisporales</taxon>
        <taxon>Gigasporaceae</taxon>
        <taxon>Racocetra</taxon>
    </lineage>
</organism>
<name>A0ACA9SLB2_9GLOM</name>
<dbReference type="Proteomes" id="UP000789920">
    <property type="component" value="Unassembled WGS sequence"/>
</dbReference>
<accession>A0ACA9SLB2</accession>
<feature type="non-terminal residue" evidence="1">
    <location>
        <position position="48"/>
    </location>
</feature>
<proteinExistence type="predicted"/>
<dbReference type="EMBL" id="CAJVQC010133467">
    <property type="protein sequence ID" value="CAG8842239.1"/>
    <property type="molecule type" value="Genomic_DNA"/>
</dbReference>